<dbReference type="PATRIC" id="fig|888809.3.peg.430"/>
<reference evidence="1 2" key="1">
    <citation type="submission" date="2011-02" db="EMBL/GenBank/DDBJ databases">
        <authorList>
            <person name="Muzny D."/>
            <person name="Qin X."/>
            <person name="Deng J."/>
            <person name="Jiang H."/>
            <person name="Liu Y."/>
            <person name="Qu J."/>
            <person name="Song X.-Z."/>
            <person name="Zhang L."/>
            <person name="Thornton R."/>
            <person name="Coyle M."/>
            <person name="Francisco L."/>
            <person name="Jackson L."/>
            <person name="Javaid M."/>
            <person name="Korchina V."/>
            <person name="Kovar C."/>
            <person name="Mata R."/>
            <person name="Mathew T."/>
            <person name="Ngo R."/>
            <person name="Nguyen L."/>
            <person name="Nguyen N."/>
            <person name="Okwuonu G."/>
            <person name="Ongeri F."/>
            <person name="Pham C."/>
            <person name="Simmons D."/>
            <person name="Wilczek-Boney K."/>
            <person name="Hale W."/>
            <person name="Jakkamsetti A."/>
            <person name="Pham P."/>
            <person name="Ruth R."/>
            <person name="San Lucas F."/>
            <person name="Warren J."/>
            <person name="Zhang J."/>
            <person name="Zhao Z."/>
            <person name="Zhou C."/>
            <person name="Zhu D."/>
            <person name="Lee S."/>
            <person name="Bess C."/>
            <person name="Blankenburg K."/>
            <person name="Forbes L."/>
            <person name="Fu Q."/>
            <person name="Gubbala S."/>
            <person name="Hirani K."/>
            <person name="Jayaseelan J.C."/>
            <person name="Lara F."/>
            <person name="Munidasa M."/>
            <person name="Palculict T."/>
            <person name="Patil S."/>
            <person name="Pu L.-L."/>
            <person name="Saada N."/>
            <person name="Tang L."/>
            <person name="Weissenberger G."/>
            <person name="Zhu Y."/>
            <person name="Hemphill L."/>
            <person name="Shang Y."/>
            <person name="Youmans B."/>
            <person name="Ayvaz T."/>
            <person name="Ross M."/>
            <person name="Santibanez J."/>
            <person name="Aqrawi P."/>
            <person name="Gross S."/>
            <person name="Joshi V."/>
            <person name="Fowler G."/>
            <person name="Nazareth L."/>
            <person name="Reid J."/>
            <person name="Worley K."/>
            <person name="Petrosino J."/>
            <person name="Highlander S."/>
            <person name="Gibbs R."/>
        </authorList>
    </citation>
    <scope>NUCLEOTIDE SEQUENCE [LARGE SCALE GENOMIC DNA]</scope>
    <source>
        <strain evidence="1 2">SK72</strain>
    </source>
</reference>
<dbReference type="AlphaFoldDB" id="F0HZU9"/>
<name>F0HZU9_STRSA</name>
<dbReference type="HOGENOM" id="CLU_3297407_0_0_9"/>
<evidence type="ECO:0000313" key="1">
    <source>
        <dbReference type="EMBL" id="EGD30167.1"/>
    </source>
</evidence>
<dbReference type="EMBL" id="AEXV01000005">
    <property type="protein sequence ID" value="EGD30167.1"/>
    <property type="molecule type" value="Genomic_DNA"/>
</dbReference>
<dbReference type="Proteomes" id="UP000003332">
    <property type="component" value="Unassembled WGS sequence"/>
</dbReference>
<gene>
    <name evidence="1" type="ORF">HMPREF9381_0439</name>
</gene>
<sequence length="40" mass="4518">MTDLPVSGNRMYRPVALLATGFFMEGKQKSILSRFQPSRS</sequence>
<proteinExistence type="predicted"/>
<evidence type="ECO:0000313" key="2">
    <source>
        <dbReference type="Proteomes" id="UP000003332"/>
    </source>
</evidence>
<accession>F0HZU9</accession>
<organism evidence="1 2">
    <name type="scientific">Streptococcus sanguinis SK72</name>
    <dbReference type="NCBI Taxonomy" id="888809"/>
    <lineage>
        <taxon>Bacteria</taxon>
        <taxon>Bacillati</taxon>
        <taxon>Bacillota</taxon>
        <taxon>Bacilli</taxon>
        <taxon>Lactobacillales</taxon>
        <taxon>Streptococcaceae</taxon>
        <taxon>Streptococcus</taxon>
    </lineage>
</organism>
<comment type="caution">
    <text evidence="1">The sequence shown here is derived from an EMBL/GenBank/DDBJ whole genome shotgun (WGS) entry which is preliminary data.</text>
</comment>
<protein>
    <submittedName>
        <fullName evidence="1">Uncharacterized protein</fullName>
    </submittedName>
</protein>